<feature type="compositionally biased region" description="Basic and acidic residues" evidence="1">
    <location>
        <begin position="92"/>
        <end position="103"/>
    </location>
</feature>
<dbReference type="EMBL" id="JBFOLJ010000015">
    <property type="protein sequence ID" value="KAL2474127.1"/>
    <property type="molecule type" value="Genomic_DNA"/>
</dbReference>
<accession>A0ABD1QEE4</accession>
<proteinExistence type="predicted"/>
<reference evidence="3" key="1">
    <citation type="submission" date="2024-07" db="EMBL/GenBank/DDBJ databases">
        <title>Two chromosome-level genome assemblies of Korean endemic species Abeliophyllum distichum and Forsythia ovata (Oleaceae).</title>
        <authorList>
            <person name="Jang H."/>
        </authorList>
    </citation>
    <scope>NUCLEOTIDE SEQUENCE [LARGE SCALE GENOMIC DNA]</scope>
</reference>
<dbReference type="SUPFAM" id="SSF52540">
    <property type="entry name" value="P-loop containing nucleoside triphosphate hydrolases"/>
    <property type="match status" value="1"/>
</dbReference>
<protein>
    <submittedName>
        <fullName evidence="2">Small GTPase superfamily</fullName>
    </submittedName>
</protein>
<name>A0ABD1QEE4_9LAMI</name>
<dbReference type="AlphaFoldDB" id="A0ABD1QEE4"/>
<gene>
    <name evidence="2" type="ORF">Fot_49863</name>
</gene>
<evidence type="ECO:0000313" key="3">
    <source>
        <dbReference type="Proteomes" id="UP001604277"/>
    </source>
</evidence>
<evidence type="ECO:0000313" key="2">
    <source>
        <dbReference type="EMBL" id="KAL2474127.1"/>
    </source>
</evidence>
<dbReference type="InterPro" id="IPR027417">
    <property type="entry name" value="P-loop_NTPase"/>
</dbReference>
<dbReference type="Proteomes" id="UP001604277">
    <property type="component" value="Unassembled WGS sequence"/>
</dbReference>
<feature type="region of interest" description="Disordered" evidence="1">
    <location>
        <begin position="84"/>
        <end position="110"/>
    </location>
</feature>
<dbReference type="Pfam" id="PF00071">
    <property type="entry name" value="Ras"/>
    <property type="match status" value="1"/>
</dbReference>
<keyword evidence="3" id="KW-1185">Reference proteome</keyword>
<evidence type="ECO:0000256" key="1">
    <source>
        <dbReference type="SAM" id="MobiDB-lite"/>
    </source>
</evidence>
<sequence>MNQWSPLPSKLVLLGDVGAGKSSVVLRFVKGQFIEFQVGRASFDRAKKWVQELQAQDVWPRNILLPGLCILLIRESPEGEVPHLCQRPFDQAGRKSRDVHEWQGPEGESQ</sequence>
<organism evidence="2 3">
    <name type="scientific">Forsythia ovata</name>
    <dbReference type="NCBI Taxonomy" id="205694"/>
    <lineage>
        <taxon>Eukaryota</taxon>
        <taxon>Viridiplantae</taxon>
        <taxon>Streptophyta</taxon>
        <taxon>Embryophyta</taxon>
        <taxon>Tracheophyta</taxon>
        <taxon>Spermatophyta</taxon>
        <taxon>Magnoliopsida</taxon>
        <taxon>eudicotyledons</taxon>
        <taxon>Gunneridae</taxon>
        <taxon>Pentapetalae</taxon>
        <taxon>asterids</taxon>
        <taxon>lamiids</taxon>
        <taxon>Lamiales</taxon>
        <taxon>Oleaceae</taxon>
        <taxon>Forsythieae</taxon>
        <taxon>Forsythia</taxon>
    </lineage>
</organism>
<dbReference type="InterPro" id="IPR001806">
    <property type="entry name" value="Small_GTPase"/>
</dbReference>
<comment type="caution">
    <text evidence="2">The sequence shown here is derived from an EMBL/GenBank/DDBJ whole genome shotgun (WGS) entry which is preliminary data.</text>
</comment>